<name>A0ABT8WP60_9FLAO</name>
<evidence type="ECO:0000256" key="1">
    <source>
        <dbReference type="SAM" id="SignalP"/>
    </source>
</evidence>
<dbReference type="InterPro" id="IPR035986">
    <property type="entry name" value="PKD_dom_sf"/>
</dbReference>
<sequence length="652" mass="75519">MNKLSLFICLSFICSYSYAQHLLVNDSLTRTATIKSTTNGNEIIFTPETPALNQIAGAPKAFYTHFWEFGDGHYSTEEKPKHVYKNKGEYEVKLWATNNYDTGKPPTTRPKKIAITSMTTNYEDLATMDEDFTLKRNREPVPEEEMVVVMSYKNTKEYVANGKIYLFYNELKYKTNNFELLETRTHHNEKDVSTDGFAYTHNIDNEGTYLASLNNDIIKSSAVLQDSTEKTNLPLTIAQSKTYYKDWSLLEFDNIQPNEERHIFFSLKTTPEMVKDTSAIISVRGIYVPDDNYDNHKVKDMEMEIVTSHDPNKMSSNGTFMNYRLVRFKTLKYKIKFQNNGEGPARTIRLETDIPEMLDKSTLKVIDMYPKCDICPKRDVLYSCLDTTFTDTQAIFTFKNIYLPGSEQKNVKEYDSTKGFVKYSIKFAKDFHKKKTKSRTAIIFDKNDPIMTNYSTTRFLPGISIGAKVGYNSFNSLKNSESYFFGATLSPFKSYRWYWQVELMNNLHNYDNETNVVDEFIEEGAQGFRFLQRTTTDVSYENIDWDIPILIRYNINNYLGLGAGIQNTISLSEKKDQHVLIEQFEGDFPDAFAFGTEENTFSETNSFTNLRTGLLFEATAGFARIGPSLGARYIMNFENDFNYWQFYAIWKF</sequence>
<dbReference type="RefSeq" id="WP_303301841.1">
    <property type="nucleotide sequence ID" value="NZ_BAABDA010000050.1"/>
</dbReference>
<keyword evidence="1" id="KW-0732">Signal</keyword>
<gene>
    <name evidence="3" type="ORF">Q4Q40_11005</name>
</gene>
<dbReference type="InterPro" id="IPR000601">
    <property type="entry name" value="PKD_dom"/>
</dbReference>
<feature type="domain" description="PKD" evidence="2">
    <location>
        <begin position="56"/>
        <end position="99"/>
    </location>
</feature>
<accession>A0ABT8WP60</accession>
<evidence type="ECO:0000313" key="4">
    <source>
        <dbReference type="Proteomes" id="UP001176806"/>
    </source>
</evidence>
<dbReference type="Pfam" id="PF25233">
    <property type="entry name" value="DUF7849"/>
    <property type="match status" value="1"/>
</dbReference>
<evidence type="ECO:0000313" key="3">
    <source>
        <dbReference type="EMBL" id="MDO5974712.1"/>
    </source>
</evidence>
<comment type="caution">
    <text evidence="3">The sequence shown here is derived from an EMBL/GenBank/DDBJ whole genome shotgun (WGS) entry which is preliminary data.</text>
</comment>
<dbReference type="SUPFAM" id="SSF49299">
    <property type="entry name" value="PKD domain"/>
    <property type="match status" value="1"/>
</dbReference>
<evidence type="ECO:0000259" key="2">
    <source>
        <dbReference type="PROSITE" id="PS50093"/>
    </source>
</evidence>
<feature type="chain" id="PRO_5045684123" evidence="1">
    <location>
        <begin position="20"/>
        <end position="652"/>
    </location>
</feature>
<proteinExistence type="predicted"/>
<dbReference type="Proteomes" id="UP001176806">
    <property type="component" value="Unassembled WGS sequence"/>
</dbReference>
<dbReference type="InterPro" id="IPR057171">
    <property type="entry name" value="DUF7849"/>
</dbReference>
<dbReference type="Gene3D" id="2.60.40.10">
    <property type="entry name" value="Immunoglobulins"/>
    <property type="match status" value="1"/>
</dbReference>
<feature type="signal peptide" evidence="1">
    <location>
        <begin position="1"/>
        <end position="19"/>
    </location>
</feature>
<protein>
    <submittedName>
        <fullName evidence="3">PKD domain-containing protein</fullName>
    </submittedName>
</protein>
<dbReference type="InterPro" id="IPR013783">
    <property type="entry name" value="Ig-like_fold"/>
</dbReference>
<keyword evidence="4" id="KW-1185">Reference proteome</keyword>
<organism evidence="3 4">
    <name type="scientific">Flavivirga jejuensis</name>
    <dbReference type="NCBI Taxonomy" id="870487"/>
    <lineage>
        <taxon>Bacteria</taxon>
        <taxon>Pseudomonadati</taxon>
        <taxon>Bacteroidota</taxon>
        <taxon>Flavobacteriia</taxon>
        <taxon>Flavobacteriales</taxon>
        <taxon>Flavobacteriaceae</taxon>
        <taxon>Flavivirga</taxon>
    </lineage>
</organism>
<dbReference type="CDD" id="cd00146">
    <property type="entry name" value="PKD"/>
    <property type="match status" value="1"/>
</dbReference>
<dbReference type="PROSITE" id="PS50093">
    <property type="entry name" value="PKD"/>
    <property type="match status" value="1"/>
</dbReference>
<dbReference type="Pfam" id="PF18911">
    <property type="entry name" value="PKD_4"/>
    <property type="match status" value="1"/>
</dbReference>
<dbReference type="Pfam" id="PF24595">
    <property type="entry name" value="DUF7619"/>
    <property type="match status" value="1"/>
</dbReference>
<dbReference type="InterPro" id="IPR055353">
    <property type="entry name" value="DUF7619"/>
</dbReference>
<reference evidence="3" key="1">
    <citation type="submission" date="2023-07" db="EMBL/GenBank/DDBJ databases">
        <title>Two novel species in the genus Flavivirga.</title>
        <authorList>
            <person name="Kwon K."/>
        </authorList>
    </citation>
    <scope>NUCLEOTIDE SEQUENCE</scope>
    <source>
        <strain evidence="3">KACC 14158</strain>
    </source>
</reference>
<dbReference type="EMBL" id="JAUOEL010000003">
    <property type="protein sequence ID" value="MDO5974712.1"/>
    <property type="molecule type" value="Genomic_DNA"/>
</dbReference>